<dbReference type="InterPro" id="IPR004567">
    <property type="entry name" value="Type_II_PanK"/>
</dbReference>
<organism evidence="9">
    <name type="scientific">Chlorella variabilis</name>
    <name type="common">Green alga</name>
    <dbReference type="NCBI Taxonomy" id="554065"/>
    <lineage>
        <taxon>Eukaryota</taxon>
        <taxon>Viridiplantae</taxon>
        <taxon>Chlorophyta</taxon>
        <taxon>core chlorophytes</taxon>
        <taxon>Trebouxiophyceae</taxon>
        <taxon>Chlorellales</taxon>
        <taxon>Chlorellaceae</taxon>
        <taxon>Chlorella clade</taxon>
        <taxon>Chlorella</taxon>
    </lineage>
</organism>
<comment type="cofactor">
    <cofactor evidence="1">
        <name>Mn(2+)</name>
        <dbReference type="ChEBI" id="CHEBI:29035"/>
    </cofactor>
</comment>
<dbReference type="GO" id="GO:0046872">
    <property type="term" value="F:metal ion binding"/>
    <property type="evidence" value="ECO:0007669"/>
    <property type="project" value="UniProtKB-KW"/>
</dbReference>
<dbReference type="Gene3D" id="1.10.285.20">
    <property type="entry name" value="Uncharacterised protein PF01937, DUF89, domain 2"/>
    <property type="match status" value="1"/>
</dbReference>
<evidence type="ECO:0000256" key="5">
    <source>
        <dbReference type="ARBA" id="ARBA00022801"/>
    </source>
</evidence>
<dbReference type="FunCoup" id="E1Z5S4">
    <property type="interactions" value="777"/>
</dbReference>
<dbReference type="PANTHER" id="PTHR12280">
    <property type="entry name" value="PANTOTHENATE KINASE"/>
    <property type="match status" value="1"/>
</dbReference>
<dbReference type="GO" id="GO:0005634">
    <property type="term" value="C:nucleus"/>
    <property type="evidence" value="ECO:0007669"/>
    <property type="project" value="TreeGrafter"/>
</dbReference>
<dbReference type="GO" id="GO:0004594">
    <property type="term" value="F:pantothenate kinase activity"/>
    <property type="evidence" value="ECO:0007669"/>
    <property type="project" value="TreeGrafter"/>
</dbReference>
<evidence type="ECO:0000256" key="1">
    <source>
        <dbReference type="ARBA" id="ARBA00001936"/>
    </source>
</evidence>
<keyword evidence="9" id="KW-1185">Reference proteome</keyword>
<dbReference type="GO" id="GO:0016787">
    <property type="term" value="F:hydrolase activity"/>
    <property type="evidence" value="ECO:0007669"/>
    <property type="project" value="UniProtKB-KW"/>
</dbReference>
<keyword evidence="4" id="KW-0479">Metal-binding</keyword>
<comment type="cofactor">
    <cofactor evidence="2">
        <name>Ni(2+)</name>
        <dbReference type="ChEBI" id="CHEBI:49786"/>
    </cofactor>
</comment>
<keyword evidence="3" id="KW-0533">Nickel</keyword>
<evidence type="ECO:0000313" key="9">
    <source>
        <dbReference type="Proteomes" id="UP000008141"/>
    </source>
</evidence>
<evidence type="ECO:0000313" key="8">
    <source>
        <dbReference type="EMBL" id="EFN58807.1"/>
    </source>
</evidence>
<dbReference type="OrthoDB" id="498611at2759"/>
<proteinExistence type="predicted"/>
<dbReference type="GO" id="GO:0015937">
    <property type="term" value="P:coenzyme A biosynthetic process"/>
    <property type="evidence" value="ECO:0007669"/>
    <property type="project" value="InterPro"/>
</dbReference>
<dbReference type="STRING" id="554065.E1Z5S4"/>
<evidence type="ECO:0000256" key="4">
    <source>
        <dbReference type="ARBA" id="ARBA00022723"/>
    </source>
</evidence>
<feature type="domain" description="Damage-control phosphatase ARMT1-like metal-binding" evidence="7">
    <location>
        <begin position="76"/>
        <end position="340"/>
    </location>
</feature>
<dbReference type="RefSeq" id="XP_005850909.1">
    <property type="nucleotide sequence ID" value="XM_005850847.1"/>
</dbReference>
<reference evidence="8 9" key="1">
    <citation type="journal article" date="2010" name="Plant Cell">
        <title>The Chlorella variabilis NC64A genome reveals adaptation to photosymbiosis, coevolution with viruses, and cryptic sex.</title>
        <authorList>
            <person name="Blanc G."/>
            <person name="Duncan G."/>
            <person name="Agarkova I."/>
            <person name="Borodovsky M."/>
            <person name="Gurnon J."/>
            <person name="Kuo A."/>
            <person name="Lindquist E."/>
            <person name="Lucas S."/>
            <person name="Pangilinan J."/>
            <person name="Polle J."/>
            <person name="Salamov A."/>
            <person name="Terry A."/>
            <person name="Yamada T."/>
            <person name="Dunigan D.D."/>
            <person name="Grigoriev I.V."/>
            <person name="Claverie J.M."/>
            <person name="Van Etten J.L."/>
        </authorList>
    </citation>
    <scope>NUCLEOTIDE SEQUENCE [LARGE SCALE GENOMIC DNA]</scope>
    <source>
        <strain evidence="8 9">NC64A</strain>
    </source>
</reference>
<evidence type="ECO:0000256" key="3">
    <source>
        <dbReference type="ARBA" id="ARBA00022596"/>
    </source>
</evidence>
<accession>E1Z5S4</accession>
<dbReference type="Gene3D" id="3.40.50.10880">
    <property type="entry name" value="Uncharacterised protein PF01937, DUF89, domain 3"/>
    <property type="match status" value="1"/>
</dbReference>
<protein>
    <recommendedName>
        <fullName evidence="7">Damage-control phosphatase ARMT1-like metal-binding domain-containing protein</fullName>
    </recommendedName>
</protein>
<sequence length="350" mass="37683">MTCSGKPTFPALENFVDIFRTSISSFGRLCAADPSRPDADRQRGTQQFASAYLSILNEIERKALGACSSDDSSDGNAALGCLELCRLREEALIAAGFTDIFLPIKAKENASALALLPDVCAEVDQHVQQRDRWETVVRGVFAGNIFDLGCKATTDAYHEDGVSFHTTRDKLLPRPWVIDHLEALLDRLVSHRYRRAILFVDNAGADIMLGMLPLARELLRLGTTVIIAANSLPSINDITAAELEALLPQICAADSELCKGVSTRQLQVVASGSGLPVIDLSKISPELAEAAAGADLVVLEGMGRSIETNLHARFSCDAVNLGMIKHPEVAAALGGRLFDCVCQLRPAPEQ</sequence>
<keyword evidence="5" id="KW-0378">Hydrolase</keyword>
<dbReference type="Pfam" id="PF01937">
    <property type="entry name" value="ARMT1-like_dom"/>
    <property type="match status" value="1"/>
</dbReference>
<dbReference type="FunFam" id="3.40.50.10880:FF:000004">
    <property type="entry name" value="Pantothenate kinase"/>
    <property type="match status" value="1"/>
</dbReference>
<dbReference type="InterPro" id="IPR002791">
    <property type="entry name" value="ARMT1-like_metal-bd"/>
</dbReference>
<dbReference type="GO" id="GO:0005829">
    <property type="term" value="C:cytosol"/>
    <property type="evidence" value="ECO:0007669"/>
    <property type="project" value="TreeGrafter"/>
</dbReference>
<keyword evidence="6" id="KW-0464">Manganese</keyword>
<dbReference type="Proteomes" id="UP000008141">
    <property type="component" value="Unassembled WGS sequence"/>
</dbReference>
<dbReference type="OMA" id="RFKVEPC"/>
<dbReference type="eggNOG" id="KOG4584">
    <property type="taxonomic scope" value="Eukaryota"/>
</dbReference>
<dbReference type="PANTHER" id="PTHR12280:SF35">
    <property type="entry name" value="4'-PHOSPHOPANTETHEINE PHOSPHATASE"/>
    <property type="match status" value="1"/>
</dbReference>
<dbReference type="GO" id="GO:0005524">
    <property type="term" value="F:ATP binding"/>
    <property type="evidence" value="ECO:0007669"/>
    <property type="project" value="InterPro"/>
</dbReference>
<evidence type="ECO:0000256" key="6">
    <source>
        <dbReference type="ARBA" id="ARBA00023211"/>
    </source>
</evidence>
<dbReference type="InterPro" id="IPR035073">
    <property type="entry name" value="At2g17340_3_helix_bundle"/>
</dbReference>
<name>E1Z5S4_CHLVA</name>
<evidence type="ECO:0000259" key="7">
    <source>
        <dbReference type="Pfam" id="PF01937"/>
    </source>
</evidence>
<dbReference type="Gene3D" id="1.20.1700.10">
    <property type="entry name" value="AF1104-like"/>
    <property type="match status" value="1"/>
</dbReference>
<dbReference type="SUPFAM" id="SSF111321">
    <property type="entry name" value="AF1104-like"/>
    <property type="match status" value="1"/>
</dbReference>
<dbReference type="InterPro" id="IPR036075">
    <property type="entry name" value="ARMT-1-like_metal-bd_sf"/>
</dbReference>
<gene>
    <name evidence="8" type="ORF">CHLNCDRAFT_19893</name>
</gene>
<dbReference type="AlphaFoldDB" id="E1Z5S4"/>
<dbReference type="GeneID" id="17358238"/>
<dbReference type="KEGG" id="cvr:CHLNCDRAFT_19893"/>
<dbReference type="InParanoid" id="E1Z5S4"/>
<evidence type="ECO:0000256" key="2">
    <source>
        <dbReference type="ARBA" id="ARBA00001967"/>
    </source>
</evidence>
<dbReference type="EMBL" id="GL433837">
    <property type="protein sequence ID" value="EFN58807.1"/>
    <property type="molecule type" value="Genomic_DNA"/>
</dbReference>